<evidence type="ECO:0000313" key="1">
    <source>
        <dbReference type="EMBL" id="DAD31228.1"/>
    </source>
</evidence>
<accession>A0A822YPN8</accession>
<dbReference type="AlphaFoldDB" id="A0A822YPN8"/>
<reference evidence="1 2" key="1">
    <citation type="journal article" date="2020" name="Mol. Biol. Evol.">
        <title>Distinct Expression and Methylation Patterns for Genes with Different Fates following a Single Whole-Genome Duplication in Flowering Plants.</title>
        <authorList>
            <person name="Shi T."/>
            <person name="Rahmani R.S."/>
            <person name="Gugger P.F."/>
            <person name="Wang M."/>
            <person name="Li H."/>
            <person name="Zhang Y."/>
            <person name="Li Z."/>
            <person name="Wang Q."/>
            <person name="Van de Peer Y."/>
            <person name="Marchal K."/>
            <person name="Chen J."/>
        </authorList>
    </citation>
    <scope>NUCLEOTIDE SEQUENCE [LARGE SCALE GENOMIC DNA]</scope>
    <source>
        <tissue evidence="1">Leaf</tissue>
    </source>
</reference>
<comment type="caution">
    <text evidence="1">The sequence shown here is derived from an EMBL/GenBank/DDBJ whole genome shotgun (WGS) entry which is preliminary data.</text>
</comment>
<evidence type="ECO:0000313" key="2">
    <source>
        <dbReference type="Proteomes" id="UP000607653"/>
    </source>
</evidence>
<keyword evidence="2" id="KW-1185">Reference proteome</keyword>
<name>A0A822YPN8_NELNU</name>
<sequence>MVSESDIVAMIQNKIPAVAVVGGSEATEPNQESYNTSNTNNARFMGFILKF</sequence>
<dbReference type="Proteomes" id="UP000607653">
    <property type="component" value="Unassembled WGS sequence"/>
</dbReference>
<proteinExistence type="predicted"/>
<organism evidence="1 2">
    <name type="scientific">Nelumbo nucifera</name>
    <name type="common">Sacred lotus</name>
    <dbReference type="NCBI Taxonomy" id="4432"/>
    <lineage>
        <taxon>Eukaryota</taxon>
        <taxon>Viridiplantae</taxon>
        <taxon>Streptophyta</taxon>
        <taxon>Embryophyta</taxon>
        <taxon>Tracheophyta</taxon>
        <taxon>Spermatophyta</taxon>
        <taxon>Magnoliopsida</taxon>
        <taxon>Proteales</taxon>
        <taxon>Nelumbonaceae</taxon>
        <taxon>Nelumbo</taxon>
    </lineage>
</organism>
<dbReference type="EMBL" id="DUZY01000003">
    <property type="protein sequence ID" value="DAD31228.1"/>
    <property type="molecule type" value="Genomic_DNA"/>
</dbReference>
<gene>
    <name evidence="1" type="ORF">HUJ06_010079</name>
</gene>
<protein>
    <submittedName>
        <fullName evidence="1">Uncharacterized protein</fullName>
    </submittedName>
</protein>